<feature type="region of interest" description="Disordered" evidence="1">
    <location>
        <begin position="56"/>
        <end position="81"/>
    </location>
</feature>
<evidence type="ECO:0000313" key="2">
    <source>
        <dbReference type="Proteomes" id="UP000887574"/>
    </source>
</evidence>
<evidence type="ECO:0000256" key="1">
    <source>
        <dbReference type="SAM" id="MobiDB-lite"/>
    </source>
</evidence>
<organism evidence="2 3">
    <name type="scientific">Ditylenchus dipsaci</name>
    <dbReference type="NCBI Taxonomy" id="166011"/>
    <lineage>
        <taxon>Eukaryota</taxon>
        <taxon>Metazoa</taxon>
        <taxon>Ecdysozoa</taxon>
        <taxon>Nematoda</taxon>
        <taxon>Chromadorea</taxon>
        <taxon>Rhabditida</taxon>
        <taxon>Tylenchina</taxon>
        <taxon>Tylenchomorpha</taxon>
        <taxon>Sphaerularioidea</taxon>
        <taxon>Anguinidae</taxon>
        <taxon>Anguininae</taxon>
        <taxon>Ditylenchus</taxon>
    </lineage>
</organism>
<protein>
    <submittedName>
        <fullName evidence="3">Uncharacterized protein</fullName>
    </submittedName>
</protein>
<keyword evidence="2" id="KW-1185">Reference proteome</keyword>
<dbReference type="WBParaSite" id="jg10192">
    <property type="protein sequence ID" value="jg10192"/>
    <property type="gene ID" value="jg10192"/>
</dbReference>
<name>A0A915CLB5_9BILA</name>
<evidence type="ECO:0000313" key="3">
    <source>
        <dbReference type="WBParaSite" id="jg10192"/>
    </source>
</evidence>
<dbReference type="Proteomes" id="UP000887574">
    <property type="component" value="Unplaced"/>
</dbReference>
<accession>A0A915CLB5</accession>
<dbReference type="AlphaFoldDB" id="A0A915CLB5"/>
<reference evidence="3" key="1">
    <citation type="submission" date="2022-11" db="UniProtKB">
        <authorList>
            <consortium name="WormBaseParasite"/>
        </authorList>
    </citation>
    <scope>IDENTIFICATION</scope>
</reference>
<proteinExistence type="predicted"/>
<sequence length="237" mass="27285">MLTTKKQSCQSDNKVYVELRTALSVKRRNAVMSRSQKAANKKEQRVKASMITSLKNKFSAEERKRPGRSHKQNNQTAAEDRETLLSRLVQPKTRKTVRVFNIYMHTCPFPRKRSSNTFSSPFAFRSTCFTSFPFLSQIDLLFDDLFGADASLPPMPTQWLDTVSTESARAPRRALPLNWKRRSYQCAMLFAMCLASSTLNWPKNLQKSWRTMDTYMPTDLCPATDSKHPFGVYCCQL</sequence>